<dbReference type="EMBL" id="MBDL01000001">
    <property type="protein sequence ID" value="ODA14371.1"/>
    <property type="molecule type" value="Genomic_DNA"/>
</dbReference>
<evidence type="ECO:0000256" key="1">
    <source>
        <dbReference type="SAM" id="Phobius"/>
    </source>
</evidence>
<protein>
    <submittedName>
        <fullName evidence="2">Uncharacterized protein</fullName>
    </submittedName>
</protein>
<evidence type="ECO:0000313" key="3">
    <source>
        <dbReference type="Proteomes" id="UP000186553"/>
    </source>
</evidence>
<keyword evidence="3" id="KW-1185">Reference proteome</keyword>
<proteinExistence type="predicted"/>
<keyword evidence="1" id="KW-0812">Transmembrane</keyword>
<keyword evidence="1" id="KW-0472">Membrane</keyword>
<sequence length="66" mass="7585">MQARLKAIPKSQSGGWHLYFLHVRLNRFGLIIVIYVFAKDSVVFFALSFLLVALLNYPPPKHDETP</sequence>
<organism evidence="2 3">
    <name type="scientific">Acinetobacter celticus</name>
    <dbReference type="NCBI Taxonomy" id="1891224"/>
    <lineage>
        <taxon>Bacteria</taxon>
        <taxon>Pseudomonadati</taxon>
        <taxon>Pseudomonadota</taxon>
        <taxon>Gammaproteobacteria</taxon>
        <taxon>Moraxellales</taxon>
        <taxon>Moraxellaceae</taxon>
        <taxon>Acinetobacter</taxon>
    </lineage>
</organism>
<reference evidence="2 3" key="1">
    <citation type="submission" date="2016-07" db="EMBL/GenBank/DDBJ databases">
        <title>Acinetobacter sp. ANC 4603.</title>
        <authorList>
            <person name="Radolfova-Krizova L."/>
            <person name="Nemec A."/>
        </authorList>
    </citation>
    <scope>NUCLEOTIDE SEQUENCE [LARGE SCALE GENOMIC DNA]</scope>
    <source>
        <strain evidence="2 3">ANC 4603</strain>
    </source>
</reference>
<accession>A0A1C3D018</accession>
<name>A0A1C3D018_9GAMM</name>
<dbReference type="Proteomes" id="UP000186553">
    <property type="component" value="Unassembled WGS sequence"/>
</dbReference>
<gene>
    <name evidence="2" type="ORF">BBP83_00715</name>
</gene>
<keyword evidence="1" id="KW-1133">Transmembrane helix</keyword>
<dbReference type="STRING" id="1891224.BBP83_00715"/>
<comment type="caution">
    <text evidence="2">The sequence shown here is derived from an EMBL/GenBank/DDBJ whole genome shotgun (WGS) entry which is preliminary data.</text>
</comment>
<evidence type="ECO:0000313" key="2">
    <source>
        <dbReference type="EMBL" id="ODA14371.1"/>
    </source>
</evidence>
<feature type="transmembrane region" description="Helical" evidence="1">
    <location>
        <begin position="28"/>
        <end position="55"/>
    </location>
</feature>
<dbReference type="AlphaFoldDB" id="A0A1C3D018"/>